<protein>
    <recommendedName>
        <fullName evidence="4">Type II secretion system protein GspH</fullName>
    </recommendedName>
</protein>
<dbReference type="AlphaFoldDB" id="A0A1E5XTD7"/>
<comment type="caution">
    <text evidence="2">The sequence shown here is derived from an EMBL/GenBank/DDBJ whole genome shotgun (WGS) entry which is preliminary data.</text>
</comment>
<reference evidence="2 3" key="1">
    <citation type="journal article" date="2015" name="Genome Announc.">
        <title>Genome Assemblies of Three Soil-Associated Devosia species: D. insulae, D. limi, and D. soli.</title>
        <authorList>
            <person name="Hassan Y.I."/>
            <person name="Lepp D."/>
            <person name="Zhou T."/>
        </authorList>
    </citation>
    <scope>NUCLEOTIDE SEQUENCE [LARGE SCALE GENOMIC DNA]</scope>
    <source>
        <strain evidence="2 3">DS-56</strain>
    </source>
</reference>
<feature type="transmembrane region" description="Helical" evidence="1">
    <location>
        <begin position="12"/>
        <end position="30"/>
    </location>
</feature>
<proteinExistence type="predicted"/>
<dbReference type="Proteomes" id="UP000095463">
    <property type="component" value="Unassembled WGS sequence"/>
</dbReference>
<name>A0A1E5XTD7_9HYPH</name>
<organism evidence="2 3">
    <name type="scientific">Devosia insulae DS-56</name>
    <dbReference type="NCBI Taxonomy" id="1116389"/>
    <lineage>
        <taxon>Bacteria</taxon>
        <taxon>Pseudomonadati</taxon>
        <taxon>Pseudomonadota</taxon>
        <taxon>Alphaproteobacteria</taxon>
        <taxon>Hyphomicrobiales</taxon>
        <taxon>Devosiaceae</taxon>
        <taxon>Devosia</taxon>
    </lineage>
</organism>
<evidence type="ECO:0000256" key="1">
    <source>
        <dbReference type="SAM" id="Phobius"/>
    </source>
</evidence>
<evidence type="ECO:0000313" key="2">
    <source>
        <dbReference type="EMBL" id="OEO31857.1"/>
    </source>
</evidence>
<keyword evidence="1" id="KW-0812">Transmembrane</keyword>
<accession>A0A1E5XTD7</accession>
<keyword evidence="3" id="KW-1185">Reference proteome</keyword>
<evidence type="ECO:0000313" key="3">
    <source>
        <dbReference type="Proteomes" id="UP000095463"/>
    </source>
</evidence>
<dbReference type="EMBL" id="LAJE02000118">
    <property type="protein sequence ID" value="OEO31857.1"/>
    <property type="molecule type" value="Genomic_DNA"/>
</dbReference>
<keyword evidence="1" id="KW-1133">Transmembrane helix</keyword>
<evidence type="ECO:0008006" key="4">
    <source>
        <dbReference type="Google" id="ProtNLM"/>
    </source>
</evidence>
<gene>
    <name evidence="2" type="ORF">VW23_014365</name>
</gene>
<dbReference type="RefSeq" id="WP_069908996.1">
    <property type="nucleotide sequence ID" value="NZ_LAJE02000118.1"/>
</dbReference>
<keyword evidence="1" id="KW-0472">Membrane</keyword>
<sequence>MKPDAGFSVLELIVTLGIMAGLAVVVAASLPRAPADAITDAAAILSFVAEARTEVILTGEAGVLTIGQHSMSFGDKQIQWGPEFAVTTGAATSPASYRLLLDPDGSYSGATLYVRSPGTALAIPGIYRFNPADG</sequence>